<organism evidence="2">
    <name type="scientific">marine metagenome</name>
    <dbReference type="NCBI Taxonomy" id="408172"/>
    <lineage>
        <taxon>unclassified sequences</taxon>
        <taxon>metagenomes</taxon>
        <taxon>ecological metagenomes</taxon>
    </lineage>
</organism>
<sequence>MEKLRHVAMSVKDPEASAQFYEDAFGMKRVGDTESDLASGVYMSDGTVSLALLKYKDDKWAGERYGKDFVGVHHVGFWVEDLEDAEKKATEAGAKYFADLPVEKESLYYEKKFQDPDGIIFDMTPNGWIGTKK</sequence>
<reference evidence="2" key="1">
    <citation type="submission" date="2018-05" db="EMBL/GenBank/DDBJ databases">
        <authorList>
            <person name="Lanie J.A."/>
            <person name="Ng W.-L."/>
            <person name="Kazmierczak K.M."/>
            <person name="Andrzejewski T.M."/>
            <person name="Davidsen T.M."/>
            <person name="Wayne K.J."/>
            <person name="Tettelin H."/>
            <person name="Glass J.I."/>
            <person name="Rusch D."/>
            <person name="Podicherti R."/>
            <person name="Tsui H.-C.T."/>
            <person name="Winkler M.E."/>
        </authorList>
    </citation>
    <scope>NUCLEOTIDE SEQUENCE</scope>
</reference>
<dbReference type="InterPro" id="IPR004360">
    <property type="entry name" value="Glyas_Fos-R_dOase_dom"/>
</dbReference>
<gene>
    <name evidence="2" type="ORF">METZ01_LOCUS183133</name>
</gene>
<evidence type="ECO:0000259" key="1">
    <source>
        <dbReference type="PROSITE" id="PS51819"/>
    </source>
</evidence>
<protein>
    <recommendedName>
        <fullName evidence="1">VOC domain-containing protein</fullName>
    </recommendedName>
</protein>
<dbReference type="AlphaFoldDB" id="A0A382CWP3"/>
<dbReference type="InterPro" id="IPR037523">
    <property type="entry name" value="VOC_core"/>
</dbReference>
<dbReference type="PROSITE" id="PS51819">
    <property type="entry name" value="VOC"/>
    <property type="match status" value="1"/>
</dbReference>
<dbReference type="Pfam" id="PF00903">
    <property type="entry name" value="Glyoxalase"/>
    <property type="match status" value="1"/>
</dbReference>
<dbReference type="Gene3D" id="3.10.180.10">
    <property type="entry name" value="2,3-Dihydroxybiphenyl 1,2-Dioxygenase, domain 1"/>
    <property type="match status" value="1"/>
</dbReference>
<evidence type="ECO:0000313" key="2">
    <source>
        <dbReference type="EMBL" id="SVB30279.1"/>
    </source>
</evidence>
<dbReference type="InterPro" id="IPR029068">
    <property type="entry name" value="Glyas_Bleomycin-R_OHBP_Dase"/>
</dbReference>
<dbReference type="SUPFAM" id="SSF54593">
    <property type="entry name" value="Glyoxalase/Bleomycin resistance protein/Dihydroxybiphenyl dioxygenase"/>
    <property type="match status" value="1"/>
</dbReference>
<dbReference type="EMBL" id="UINC01036389">
    <property type="protein sequence ID" value="SVB30279.1"/>
    <property type="molecule type" value="Genomic_DNA"/>
</dbReference>
<name>A0A382CWP3_9ZZZZ</name>
<proteinExistence type="predicted"/>
<accession>A0A382CWP3</accession>
<feature type="domain" description="VOC" evidence="1">
    <location>
        <begin position="3"/>
        <end position="126"/>
    </location>
</feature>
<dbReference type="CDD" id="cd06587">
    <property type="entry name" value="VOC"/>
    <property type="match status" value="1"/>
</dbReference>